<dbReference type="EMBL" id="ML978066">
    <property type="protein sequence ID" value="KAF2021721.1"/>
    <property type="molecule type" value="Genomic_DNA"/>
</dbReference>
<evidence type="ECO:0000256" key="1">
    <source>
        <dbReference type="SAM" id="MobiDB-lite"/>
    </source>
</evidence>
<organism evidence="2 3">
    <name type="scientific">Aaosphaeria arxii CBS 175.79</name>
    <dbReference type="NCBI Taxonomy" id="1450172"/>
    <lineage>
        <taxon>Eukaryota</taxon>
        <taxon>Fungi</taxon>
        <taxon>Dikarya</taxon>
        <taxon>Ascomycota</taxon>
        <taxon>Pezizomycotina</taxon>
        <taxon>Dothideomycetes</taxon>
        <taxon>Pleosporomycetidae</taxon>
        <taxon>Pleosporales</taxon>
        <taxon>Pleosporales incertae sedis</taxon>
        <taxon>Aaosphaeria</taxon>
    </lineage>
</organism>
<keyword evidence="3" id="KW-1185">Reference proteome</keyword>
<accession>A0A6A5YAD5</accession>
<evidence type="ECO:0000313" key="2">
    <source>
        <dbReference type="EMBL" id="KAF2021721.1"/>
    </source>
</evidence>
<gene>
    <name evidence="2" type="ORF">BU24DRAFT_446676</name>
</gene>
<dbReference type="GeneID" id="54288178"/>
<protein>
    <submittedName>
        <fullName evidence="2">Uncharacterized protein</fullName>
    </submittedName>
</protein>
<dbReference type="AlphaFoldDB" id="A0A6A5YAD5"/>
<dbReference type="RefSeq" id="XP_033390060.1">
    <property type="nucleotide sequence ID" value="XM_033530781.1"/>
</dbReference>
<feature type="region of interest" description="Disordered" evidence="1">
    <location>
        <begin position="155"/>
        <end position="178"/>
    </location>
</feature>
<name>A0A6A5YAD5_9PLEO</name>
<sequence length="178" mass="20310">MYFRDNWVADIYTAMISTDKATDGPTSCYLRRIKTMSISPADLEAAAHHVFDTAITVHEKGWCRPLMYHSEARGQLRFRCMNNILDRLIAICECLAHSKAAVNDAIQGGVPLHRLVNNPRERMKTKQWKNRSNALRKRQLEAGIKALKDDLESKMRKTSEEALRGVNDASGDDEDYQE</sequence>
<proteinExistence type="predicted"/>
<evidence type="ECO:0000313" key="3">
    <source>
        <dbReference type="Proteomes" id="UP000799778"/>
    </source>
</evidence>
<reference evidence="2" key="1">
    <citation type="journal article" date="2020" name="Stud. Mycol.">
        <title>101 Dothideomycetes genomes: a test case for predicting lifestyles and emergence of pathogens.</title>
        <authorList>
            <person name="Haridas S."/>
            <person name="Albert R."/>
            <person name="Binder M."/>
            <person name="Bloem J."/>
            <person name="Labutti K."/>
            <person name="Salamov A."/>
            <person name="Andreopoulos B."/>
            <person name="Baker S."/>
            <person name="Barry K."/>
            <person name="Bills G."/>
            <person name="Bluhm B."/>
            <person name="Cannon C."/>
            <person name="Castanera R."/>
            <person name="Culley D."/>
            <person name="Daum C."/>
            <person name="Ezra D."/>
            <person name="Gonzalez J."/>
            <person name="Henrissat B."/>
            <person name="Kuo A."/>
            <person name="Liang C."/>
            <person name="Lipzen A."/>
            <person name="Lutzoni F."/>
            <person name="Magnuson J."/>
            <person name="Mondo S."/>
            <person name="Nolan M."/>
            <person name="Ohm R."/>
            <person name="Pangilinan J."/>
            <person name="Park H.-J."/>
            <person name="Ramirez L."/>
            <person name="Alfaro M."/>
            <person name="Sun H."/>
            <person name="Tritt A."/>
            <person name="Yoshinaga Y."/>
            <person name="Zwiers L.-H."/>
            <person name="Turgeon B."/>
            <person name="Goodwin S."/>
            <person name="Spatafora J."/>
            <person name="Crous P."/>
            <person name="Grigoriev I."/>
        </authorList>
    </citation>
    <scope>NUCLEOTIDE SEQUENCE</scope>
    <source>
        <strain evidence="2">CBS 175.79</strain>
    </source>
</reference>
<dbReference type="Proteomes" id="UP000799778">
    <property type="component" value="Unassembled WGS sequence"/>
</dbReference>
<dbReference type="OrthoDB" id="3786709at2759"/>